<protein>
    <submittedName>
        <fullName evidence="1">Uncharacterized protein</fullName>
    </submittedName>
</protein>
<dbReference type="Proteomes" id="UP001177260">
    <property type="component" value="Unassembled WGS sequence"/>
</dbReference>
<accession>A0ACC3B4R1</accession>
<name>A0ACC3B4R1_9EURO</name>
<evidence type="ECO:0000313" key="1">
    <source>
        <dbReference type="EMBL" id="KAK1145280.1"/>
    </source>
</evidence>
<sequence>MSSSEDALLSDLCSICHINAPKYRCPRCSTRTCSLPCSRRHKLWSQCSGVRDPAAYLRRNELATEAAFDRDFNFITGIERQIERAERDADNRGVQVDPQRHTYTDVAAVGLEHEVESEGDGARKRKRPNNDGGMVRGEAAFMRGAENAGVKVIRAPKGMSRSKSNGSRWHPKAKSLNWTVEWIMPDGQKRSRHCLESSTIAEAFDRVYPLPKQEKEQKKMEEQQKQSSEQGEEKEPEPTSETLEGGGPSEDTQTPQEDTITPPVENETQSADAPDQQSSTQSAETISHRDVFFYLHRPRTTTKQNVLIPLSPKANFTSALRGRTVLEFPTIYVLHESPKAFNTDSENPRFLLEEEYTRTHPDPEPEVSDITAEAETQPLPGSKDLTNIDEKKVLEVLKQDLFEPIPAATAD</sequence>
<evidence type="ECO:0000313" key="2">
    <source>
        <dbReference type="Proteomes" id="UP001177260"/>
    </source>
</evidence>
<reference evidence="1 2" key="1">
    <citation type="journal article" date="2023" name="ACS Omega">
        <title>Identification of the Neoaspergillic Acid Biosynthesis Gene Cluster by Establishing an In Vitro CRISPR-Ribonucleoprotein Genetic System in Aspergillus melleus.</title>
        <authorList>
            <person name="Yuan B."/>
            <person name="Grau M.F."/>
            <person name="Murata R.M."/>
            <person name="Torok T."/>
            <person name="Venkateswaran K."/>
            <person name="Stajich J.E."/>
            <person name="Wang C.C.C."/>
        </authorList>
    </citation>
    <scope>NUCLEOTIDE SEQUENCE [LARGE SCALE GENOMIC DNA]</scope>
    <source>
        <strain evidence="1 2">IMV 1140</strain>
    </source>
</reference>
<dbReference type="EMBL" id="JAOPJF010000025">
    <property type="protein sequence ID" value="KAK1145280.1"/>
    <property type="molecule type" value="Genomic_DNA"/>
</dbReference>
<keyword evidence="2" id="KW-1185">Reference proteome</keyword>
<organism evidence="1 2">
    <name type="scientific">Aspergillus melleus</name>
    <dbReference type="NCBI Taxonomy" id="138277"/>
    <lineage>
        <taxon>Eukaryota</taxon>
        <taxon>Fungi</taxon>
        <taxon>Dikarya</taxon>
        <taxon>Ascomycota</taxon>
        <taxon>Pezizomycotina</taxon>
        <taxon>Eurotiomycetes</taxon>
        <taxon>Eurotiomycetidae</taxon>
        <taxon>Eurotiales</taxon>
        <taxon>Aspergillaceae</taxon>
        <taxon>Aspergillus</taxon>
        <taxon>Aspergillus subgen. Circumdati</taxon>
    </lineage>
</organism>
<proteinExistence type="predicted"/>
<gene>
    <name evidence="1" type="ORF">N8T08_004433</name>
</gene>
<comment type="caution">
    <text evidence="1">The sequence shown here is derived from an EMBL/GenBank/DDBJ whole genome shotgun (WGS) entry which is preliminary data.</text>
</comment>